<reference evidence="1 2" key="1">
    <citation type="submission" date="2023-07" db="EMBL/GenBank/DDBJ databases">
        <title>Sorghum-associated microbial communities from plants grown in Nebraska, USA.</title>
        <authorList>
            <person name="Schachtman D."/>
        </authorList>
    </citation>
    <scope>NUCLEOTIDE SEQUENCE [LARGE SCALE GENOMIC DNA]</scope>
    <source>
        <strain evidence="1 2">3773</strain>
    </source>
</reference>
<dbReference type="Pfam" id="PF13715">
    <property type="entry name" value="CarbopepD_reg_2"/>
    <property type="match status" value="1"/>
</dbReference>
<dbReference type="Proteomes" id="UP001255185">
    <property type="component" value="Unassembled WGS sequence"/>
</dbReference>
<comment type="caution">
    <text evidence="1">The sequence shown here is derived from an EMBL/GenBank/DDBJ whole genome shotgun (WGS) entry which is preliminary data.</text>
</comment>
<gene>
    <name evidence="1" type="ORF">J2X31_002788</name>
</gene>
<dbReference type="InterPro" id="IPR008969">
    <property type="entry name" value="CarboxyPept-like_regulatory"/>
</dbReference>
<evidence type="ECO:0008006" key="3">
    <source>
        <dbReference type="Google" id="ProtNLM"/>
    </source>
</evidence>
<dbReference type="RefSeq" id="WP_310027371.1">
    <property type="nucleotide sequence ID" value="NZ_JAVDVI010000012.1"/>
</dbReference>
<dbReference type="EMBL" id="JAVDVI010000012">
    <property type="protein sequence ID" value="MDR6968762.1"/>
    <property type="molecule type" value="Genomic_DNA"/>
</dbReference>
<evidence type="ECO:0000313" key="2">
    <source>
        <dbReference type="Proteomes" id="UP001255185"/>
    </source>
</evidence>
<dbReference type="SUPFAM" id="SSF49464">
    <property type="entry name" value="Carboxypeptidase regulatory domain-like"/>
    <property type="match status" value="1"/>
</dbReference>
<dbReference type="Gene3D" id="2.60.40.1120">
    <property type="entry name" value="Carboxypeptidase-like, regulatory domain"/>
    <property type="match status" value="1"/>
</dbReference>
<keyword evidence="2" id="KW-1185">Reference proteome</keyword>
<proteinExistence type="predicted"/>
<organism evidence="1 2">
    <name type="scientific">Flavobacterium arsenatis</name>
    <dbReference type="NCBI Taxonomy" id="1484332"/>
    <lineage>
        <taxon>Bacteria</taxon>
        <taxon>Pseudomonadati</taxon>
        <taxon>Bacteroidota</taxon>
        <taxon>Flavobacteriia</taxon>
        <taxon>Flavobacteriales</taxon>
        <taxon>Flavobacteriaceae</taxon>
        <taxon>Flavobacterium</taxon>
    </lineage>
</organism>
<protein>
    <recommendedName>
        <fullName evidence="3">Carboxypeptidase-like regulatory domain-containing protein</fullName>
    </recommendedName>
</protein>
<sequence>MIENRGFLLLLLIGFLGFSQTKGLVVDENNKPIPYVNIWIENGNIGTTTEEDGRFSLEIKNQEKNLIFSALGFETKTIKATEAEKVVLKSVTIHLDEVVIKQNSVKQKMELGYYESGGFRYHMSHFVDGIYFNFSEVEKEKYPFINQLKFKTLSKNKNAVIRIYLVESNEDGSPSERTLSEEIIVEVKKGKVKNVIDLSSRKIAIPQNGFFIVFEKLKVEQNKYYEEYTFKDKNGNKTITKGMSYEPDIPLVPIEEAVGWHKQIDNKWQKSTITTIPNPNSFENILMKKYHNKYLVPSVNITISN</sequence>
<accession>A0ABU1TSA9</accession>
<evidence type="ECO:0000313" key="1">
    <source>
        <dbReference type="EMBL" id="MDR6968762.1"/>
    </source>
</evidence>
<name>A0ABU1TSA9_9FLAO</name>